<proteinExistence type="predicted"/>
<reference evidence="1" key="1">
    <citation type="journal article" date="2019" name="MBio">
        <title>Virus Genomes from Deep Sea Sediments Expand the Ocean Megavirome and Support Independent Origins of Viral Gigantism.</title>
        <authorList>
            <person name="Backstrom D."/>
            <person name="Yutin N."/>
            <person name="Jorgensen S.L."/>
            <person name="Dharamshi J."/>
            <person name="Homa F."/>
            <person name="Zaremba-Niedwiedzka K."/>
            <person name="Spang A."/>
            <person name="Wolf Y.I."/>
            <person name="Koonin E.V."/>
            <person name="Ettema T.J."/>
        </authorList>
    </citation>
    <scope>NUCLEOTIDE SEQUENCE</scope>
</reference>
<name>A0A481YRE3_9VIRU</name>
<sequence length="88" mass="10912">MINLSYHEKYDPELYKSGYEINMDICFYDIFFENDIEKYISEKQLKTILDIYPDIDEDNTTFHNIEESYNEHKKFNENNNRNMQIFKY</sequence>
<dbReference type="EMBL" id="MK500301">
    <property type="protein sequence ID" value="QBK85026.1"/>
    <property type="molecule type" value="Genomic_DNA"/>
</dbReference>
<accession>A0A481YRE3</accession>
<protein>
    <submittedName>
        <fullName evidence="1">Uncharacterized protein</fullName>
    </submittedName>
</protein>
<gene>
    <name evidence="1" type="ORF">LCDPAC02_02250</name>
</gene>
<organism evidence="1">
    <name type="scientific">Pithovirus LCDPAC02</name>
    <dbReference type="NCBI Taxonomy" id="2506601"/>
    <lineage>
        <taxon>Viruses</taxon>
        <taxon>Pithoviruses</taxon>
    </lineage>
</organism>
<evidence type="ECO:0000313" key="1">
    <source>
        <dbReference type="EMBL" id="QBK85026.1"/>
    </source>
</evidence>